<protein>
    <submittedName>
        <fullName evidence="5">NACHT, LRR and PYD domains-containing protein 14</fullName>
    </submittedName>
</protein>
<keyword evidence="1" id="KW-0547">Nucleotide-binding</keyword>
<evidence type="ECO:0000256" key="2">
    <source>
        <dbReference type="ARBA" id="ARBA00022840"/>
    </source>
</evidence>
<sequence length="337" mass="38033">MLDKNHLLGESENFCHEIAQEGRELLERLFDEDVRTGSQPQTMLLQGAAGVGKTTLVRIMMLDWAQGNPYQQKFTYVFYLSAREINQLRERSFAQTISKDWPSTEGPIERILSQPSSLLFIIDSFDELNFAFEEPECVLCADWTPVHPVSFLMSSLLRKVKLPESSLLHCQCLRTMKLSVIVVFEKKMLNSSFPAETCNKRLTHLCLAGNVLGDSGVKLMSDALKHPPCTLQSLVIFNDNEDDEDDDINNCHLFCPYFVLGPAQNLFNLNRSTYWCQIGHLSSKCLTEQCSPLRTVDLNSGDLATKGTFFVVTSEGCSWHQVVFHTSSESEIKGFGI</sequence>
<dbReference type="RefSeq" id="XP_057409245.1">
    <property type="nucleotide sequence ID" value="XM_057553262.1"/>
</dbReference>
<feature type="domain" description="NACHT" evidence="3">
    <location>
        <begin position="41"/>
        <end position="168"/>
    </location>
</feature>
<proteinExistence type="predicted"/>
<gene>
    <name evidence="5" type="primary">LOC103015928</name>
</gene>
<keyword evidence="4" id="KW-1185">Reference proteome</keyword>
<dbReference type="Proteomes" id="UP001652580">
    <property type="component" value="Chromosome 9"/>
</dbReference>
<accession>A0ABM3U4I0</accession>
<evidence type="ECO:0000313" key="4">
    <source>
        <dbReference type="Proteomes" id="UP001652580"/>
    </source>
</evidence>
<dbReference type="Gene3D" id="3.80.10.10">
    <property type="entry name" value="Ribonuclease Inhibitor"/>
    <property type="match status" value="1"/>
</dbReference>
<dbReference type="SUPFAM" id="SSF52540">
    <property type="entry name" value="P-loop containing nucleoside triphosphate hydrolases"/>
    <property type="match status" value="1"/>
</dbReference>
<dbReference type="SUPFAM" id="SSF52047">
    <property type="entry name" value="RNI-like"/>
    <property type="match status" value="1"/>
</dbReference>
<name>A0ABM3U4I0_BALAC</name>
<evidence type="ECO:0000259" key="3">
    <source>
        <dbReference type="PROSITE" id="PS50837"/>
    </source>
</evidence>
<keyword evidence="2" id="KW-0067">ATP-binding</keyword>
<organism evidence="4 5">
    <name type="scientific">Balaenoptera acutorostrata</name>
    <name type="common">Common minke whale</name>
    <name type="synonym">Balaena rostrata</name>
    <dbReference type="NCBI Taxonomy" id="9767"/>
    <lineage>
        <taxon>Eukaryota</taxon>
        <taxon>Metazoa</taxon>
        <taxon>Chordata</taxon>
        <taxon>Craniata</taxon>
        <taxon>Vertebrata</taxon>
        <taxon>Euteleostomi</taxon>
        <taxon>Mammalia</taxon>
        <taxon>Eutheria</taxon>
        <taxon>Laurasiatheria</taxon>
        <taxon>Artiodactyla</taxon>
        <taxon>Whippomorpha</taxon>
        <taxon>Cetacea</taxon>
        <taxon>Mysticeti</taxon>
        <taxon>Balaenopteridae</taxon>
        <taxon>Balaenoptera</taxon>
    </lineage>
</organism>
<dbReference type="Gene3D" id="3.40.50.300">
    <property type="entry name" value="P-loop containing nucleotide triphosphate hydrolases"/>
    <property type="match status" value="1"/>
</dbReference>
<dbReference type="Pfam" id="PF05729">
    <property type="entry name" value="NACHT"/>
    <property type="match status" value="1"/>
</dbReference>
<dbReference type="InterPro" id="IPR032675">
    <property type="entry name" value="LRR_dom_sf"/>
</dbReference>
<dbReference type="PANTHER" id="PTHR45690">
    <property type="entry name" value="NACHT, LRR AND PYD DOMAINS-CONTAINING PROTEIN 12"/>
    <property type="match status" value="1"/>
</dbReference>
<dbReference type="GeneID" id="103015928"/>
<dbReference type="InterPro" id="IPR050637">
    <property type="entry name" value="NLRP_innate_immun_reg"/>
</dbReference>
<dbReference type="PROSITE" id="PS50837">
    <property type="entry name" value="NACHT"/>
    <property type="match status" value="1"/>
</dbReference>
<evidence type="ECO:0000313" key="5">
    <source>
        <dbReference type="RefSeq" id="XP_057409245.1"/>
    </source>
</evidence>
<dbReference type="InterPro" id="IPR007111">
    <property type="entry name" value="NACHT_NTPase"/>
</dbReference>
<evidence type="ECO:0000256" key="1">
    <source>
        <dbReference type="ARBA" id="ARBA00022741"/>
    </source>
</evidence>
<dbReference type="InterPro" id="IPR027417">
    <property type="entry name" value="P-loop_NTPase"/>
</dbReference>
<reference evidence="5" key="1">
    <citation type="submission" date="2025-08" db="UniProtKB">
        <authorList>
            <consortium name="RefSeq"/>
        </authorList>
    </citation>
    <scope>IDENTIFICATION</scope>
</reference>
<dbReference type="PANTHER" id="PTHR45690:SF15">
    <property type="entry name" value="NACHT, LRR AND PYD DOMAINS-CONTAINING PROTEIN 14"/>
    <property type="match status" value="1"/>
</dbReference>